<dbReference type="EMBL" id="CP050066">
    <property type="protein sequence ID" value="QIP10226.1"/>
    <property type="molecule type" value="Genomic_DNA"/>
</dbReference>
<reference evidence="1 2" key="1">
    <citation type="journal article" date="2020" name="Int. J. Syst. Evol. Microbiol.">
        <title>Description and complete genome sequences of Bradyrhizobium symbiodeficiens sp. nov., a non-symbiotic bacterium associated with legumes native to Canada.</title>
        <authorList>
            <person name="Bromfield E.S.P."/>
            <person name="Cloutier S."/>
            <person name="Nguyen H.D.T."/>
        </authorList>
    </citation>
    <scope>NUCLEOTIDE SEQUENCE [LARGE SCALE GENOMIC DNA]</scope>
    <source>
        <strain evidence="1 2">101S1MB</strain>
    </source>
</reference>
<dbReference type="RefSeq" id="WP_094974514.1">
    <property type="nucleotide sequence ID" value="NZ_CP029427.2"/>
</dbReference>
<dbReference type="Proteomes" id="UP000500895">
    <property type="component" value="Chromosome"/>
</dbReference>
<dbReference type="KEGG" id="bsym:CIT39_12340"/>
<dbReference type="Pfam" id="PF07166">
    <property type="entry name" value="DUF1398"/>
    <property type="match status" value="1"/>
</dbReference>
<organism evidence="1 2">
    <name type="scientific">Bradyrhizobium symbiodeficiens</name>
    <dbReference type="NCBI Taxonomy" id="1404367"/>
    <lineage>
        <taxon>Bacteria</taxon>
        <taxon>Pseudomonadati</taxon>
        <taxon>Pseudomonadota</taxon>
        <taxon>Alphaproteobacteria</taxon>
        <taxon>Hyphomicrobiales</taxon>
        <taxon>Nitrobacteraceae</taxon>
        <taxon>Bradyrhizobium</taxon>
    </lineage>
</organism>
<proteinExistence type="predicted"/>
<evidence type="ECO:0000313" key="1">
    <source>
        <dbReference type="EMBL" id="QIP10226.1"/>
    </source>
</evidence>
<gene>
    <name evidence="1" type="ORF">HAV00_30060</name>
</gene>
<sequence length="132" mass="14508">MTPAQENTAKSCLLGAENNTMTFPEIVQALTREGFESYTIDFRRGRAIYYLPDGQSVEYPTRSTLSVAKDFDAGAIQAAIREAQQLVAGYTYDGFCEKVAKAGCSGYVVSFAGRRAVYMGRTAETHLEHFPS</sequence>
<dbReference type="InterPro" id="IPR036696">
    <property type="entry name" value="YdfO-like_sf"/>
</dbReference>
<dbReference type="SUPFAM" id="SSF160419">
    <property type="entry name" value="YdfO-like"/>
    <property type="match status" value="1"/>
</dbReference>
<accession>A0A2U8QAF3</accession>
<protein>
    <submittedName>
        <fullName evidence="1">DUF1398 family protein</fullName>
    </submittedName>
</protein>
<dbReference type="AlphaFoldDB" id="A0A2U8QAF3"/>
<evidence type="ECO:0000313" key="2">
    <source>
        <dbReference type="Proteomes" id="UP000500895"/>
    </source>
</evidence>
<name>A0A2U8QAF3_9BRAD</name>
<dbReference type="InterPro" id="IPR009833">
    <property type="entry name" value="DUF1398"/>
</dbReference>
<dbReference type="Gene3D" id="3.30.1810.10">
    <property type="entry name" value="YdfO-like"/>
    <property type="match status" value="1"/>
</dbReference>